<reference evidence="1" key="1">
    <citation type="submission" date="2021-01" db="EMBL/GenBank/DDBJ databases">
        <authorList>
            <consortium name="Genoscope - CEA"/>
            <person name="William W."/>
        </authorList>
    </citation>
    <scope>NUCLEOTIDE SEQUENCE</scope>
</reference>
<evidence type="ECO:0000313" key="1">
    <source>
        <dbReference type="EMBL" id="CAF2087273.1"/>
    </source>
</evidence>
<dbReference type="EMBL" id="HG994360">
    <property type="protein sequence ID" value="CAF2087273.1"/>
    <property type="molecule type" value="Genomic_DNA"/>
</dbReference>
<organism evidence="1">
    <name type="scientific">Brassica napus</name>
    <name type="common">Rape</name>
    <dbReference type="NCBI Taxonomy" id="3708"/>
    <lineage>
        <taxon>Eukaryota</taxon>
        <taxon>Viridiplantae</taxon>
        <taxon>Streptophyta</taxon>
        <taxon>Embryophyta</taxon>
        <taxon>Tracheophyta</taxon>
        <taxon>Spermatophyta</taxon>
        <taxon>Magnoliopsida</taxon>
        <taxon>eudicotyledons</taxon>
        <taxon>Gunneridae</taxon>
        <taxon>Pentapetalae</taxon>
        <taxon>rosids</taxon>
        <taxon>malvids</taxon>
        <taxon>Brassicales</taxon>
        <taxon>Brassicaceae</taxon>
        <taxon>Brassiceae</taxon>
        <taxon>Brassica</taxon>
    </lineage>
</organism>
<protein>
    <submittedName>
        <fullName evidence="1">(rape) hypothetical protein</fullName>
    </submittedName>
</protein>
<gene>
    <name evidence="1" type="ORF">DARMORV10_A06P28220.1</name>
</gene>
<sequence length="91" mass="10275">MYSLSSIISWLYQRLVHERTCLLSPKPPSLSSLPSMILFLFHFKTNTSRAVEVSLSTKDKTSDKNIAEKKMYQDQRHAVGCSSSSVLPNIV</sequence>
<dbReference type="AlphaFoldDB" id="A0A816SNU5"/>
<name>A0A816SNU5_BRANA</name>
<dbReference type="Gramene" id="CDY00203">
    <property type="protein sequence ID" value="CDY00203"/>
    <property type="gene ID" value="GSBRNA2T00109738001"/>
</dbReference>
<accession>A0A816SNU5</accession>
<dbReference type="Proteomes" id="UP001295469">
    <property type="component" value="Chromosome A06"/>
</dbReference>
<proteinExistence type="predicted"/>